<proteinExistence type="predicted"/>
<name>A0A846XH82_9NOCA</name>
<protein>
    <submittedName>
        <fullName evidence="1">Uncharacterized protein</fullName>
    </submittedName>
</protein>
<dbReference type="AlphaFoldDB" id="A0A846XH82"/>
<keyword evidence="2" id="KW-1185">Reference proteome</keyword>
<accession>A0A846XH82</accession>
<dbReference type="RefSeq" id="WP_157112995.1">
    <property type="nucleotide sequence ID" value="NZ_JAAXOO010000005.1"/>
</dbReference>
<dbReference type="Proteomes" id="UP000565715">
    <property type="component" value="Unassembled WGS sequence"/>
</dbReference>
<dbReference type="EMBL" id="JAAXOO010000005">
    <property type="protein sequence ID" value="NKY35711.1"/>
    <property type="molecule type" value="Genomic_DNA"/>
</dbReference>
<evidence type="ECO:0000313" key="1">
    <source>
        <dbReference type="EMBL" id="NKY35711.1"/>
    </source>
</evidence>
<reference evidence="1 2" key="1">
    <citation type="submission" date="2020-04" db="EMBL/GenBank/DDBJ databases">
        <title>MicrobeNet Type strains.</title>
        <authorList>
            <person name="Nicholson A.C."/>
        </authorList>
    </citation>
    <scope>NUCLEOTIDE SEQUENCE [LARGE SCALE GENOMIC DNA]</scope>
    <source>
        <strain evidence="1 2">DSM 45078</strain>
    </source>
</reference>
<comment type="caution">
    <text evidence="1">The sequence shown here is derived from an EMBL/GenBank/DDBJ whole genome shotgun (WGS) entry which is preliminary data.</text>
</comment>
<evidence type="ECO:0000313" key="2">
    <source>
        <dbReference type="Proteomes" id="UP000565715"/>
    </source>
</evidence>
<organism evidence="1 2">
    <name type="scientific">Nocardia speluncae</name>
    <dbReference type="NCBI Taxonomy" id="419477"/>
    <lineage>
        <taxon>Bacteria</taxon>
        <taxon>Bacillati</taxon>
        <taxon>Actinomycetota</taxon>
        <taxon>Actinomycetes</taxon>
        <taxon>Mycobacteriales</taxon>
        <taxon>Nocardiaceae</taxon>
        <taxon>Nocardia</taxon>
    </lineage>
</organism>
<sequence length="74" mass="7524">MKGSRLSGVRLRIRHPTPGDVLPVEGLPALTVERAIVDLGTDVSSAAGQIPSGWGFTPEVGVVTGRSGGMAGDL</sequence>
<gene>
    <name evidence="1" type="ORF">HGA13_21930</name>
</gene>